<evidence type="ECO:0008006" key="4">
    <source>
        <dbReference type="Google" id="ProtNLM"/>
    </source>
</evidence>
<name>A0ABQ6MI69_9STRA</name>
<dbReference type="InterPro" id="IPR036465">
    <property type="entry name" value="vWFA_dom_sf"/>
</dbReference>
<evidence type="ECO:0000256" key="1">
    <source>
        <dbReference type="SAM" id="Phobius"/>
    </source>
</evidence>
<accession>A0ABQ6MI69</accession>
<reference evidence="2 3" key="1">
    <citation type="journal article" date="2023" name="Commun. Biol.">
        <title>Genome analysis of Parmales, the sister group of diatoms, reveals the evolutionary specialization of diatoms from phago-mixotrophs to photoautotrophs.</title>
        <authorList>
            <person name="Ban H."/>
            <person name="Sato S."/>
            <person name="Yoshikawa S."/>
            <person name="Yamada K."/>
            <person name="Nakamura Y."/>
            <person name="Ichinomiya M."/>
            <person name="Sato N."/>
            <person name="Blanc-Mathieu R."/>
            <person name="Endo H."/>
            <person name="Kuwata A."/>
            <person name="Ogata H."/>
        </authorList>
    </citation>
    <scope>NUCLEOTIDE SEQUENCE [LARGE SCALE GENOMIC DNA]</scope>
</reference>
<evidence type="ECO:0000313" key="3">
    <source>
        <dbReference type="Proteomes" id="UP001165060"/>
    </source>
</evidence>
<dbReference type="CDD" id="cd00198">
    <property type="entry name" value="vWFA"/>
    <property type="match status" value="1"/>
</dbReference>
<evidence type="ECO:0000313" key="2">
    <source>
        <dbReference type="EMBL" id="GMI26464.1"/>
    </source>
</evidence>
<keyword evidence="3" id="KW-1185">Reference proteome</keyword>
<keyword evidence="1" id="KW-0472">Membrane</keyword>
<gene>
    <name evidence="2" type="ORF">TeGR_g10337</name>
</gene>
<protein>
    <recommendedName>
        <fullName evidence="4">VWFA domain-containing protein</fullName>
    </recommendedName>
</protein>
<sequence>MGAGAGPAVRGELVFMVGALPRPRPGSRDRSPLIFVVDLSGSMGEHSTKLFEACAHICADAVGTEGLVHIVLFGGFAKRFDAGAPDAVEQMKTHFDRMMGGTIYQSALEQVVAILDVDKASRAGATKPHLLFMTDGADNSYGDSWRQYFDLLVRDRVTTTAWYLRTAWGNPEEAFQKLHGMCTSPLDLAKMAAADNVASAAADAAAAAAAAVRHTRTVPTPPKTAGDVLIELAAVVGGAHLGAKYLVELQFGEKTRTVPGVLAPDGDTLIVELLMPLGEEPPVRLQVLDVRRVGEETAAAAVAAAAADAPTFEPCEAAVAVSHEAPSVPALIVAAIAEPDGLTQLEEATRCLRRMLGAADDSRRDGTMAALESVARRMRTGDPNLTDRVSRLLKAAEAMIVRAGTTGRATRRATKALQAVERALKSAQGEEGAAIARRIADETDRLRAARLETPAYAYGEDAVSLENLEEIESGNLPLVALTTPATANRGSRGSGGAAALEVGLVNPEQTRVQPFALTTSEALAMLQDYRLPIIHAQEHVAIPLFALRDPALARFMRAHIIASLALLGQPGLPLGRMEDQFFHTSLVRPNFDKSEHWTLLPYGVAFLDHVRVEIAPSVHVEVADGRLLTLRNGGAAGQLPSRGTVRLAGGLEKIPFTNGGTLGSGGRPTLTLARCPTHDVAGTRVQILPSEQTATLLDALGEIADADHRVPIMAIVQEYLAGGSLHGVLAAAGAPPLPGLPCQIWESIWSSVFLALLMRRLDGASAAAVRDDYEALRGYIKLHAARRALKGAVPALKTELLAIVAADPALGVLAAAPIADAALDALYAALGDAGDAAALLKSHVDPGEQRLRAGAVLAPATLQELSDALVRTMQPRAGTVVDPHRIELCPPAEKVAELHDQGAHVLALEEEVLRDISNHLCTAPKNVCDAMARAGAVNGAGCWRREALALTGLAPNGWDGSGPIPPAVLRQVPLPAGAAAAAAAQSAEVLRVLRRRAIAAGDPAHLAAAVRLTRELHPTWSLSQMLAMLRNVRAAAGGSSALLHALWPTLPWDEALNAVFLEEEIVSVEEVESKRGKPGTVPPTPGSRAFQRLGGAPGLGLGTRTFQALTPLSLLCALHHGCEVDYLRKIAYLLTHGGGRLMAVVSRDGHWAVLTLGGHVPRWCSTFYVANRPEPEAPLPLYPGVLADGSGLGGYTDNTAGDDGGFADLIELDGATARPVVFGGLMLAASVSGMMSAVVSLLLGASSYKWW</sequence>
<proteinExistence type="predicted"/>
<dbReference type="EMBL" id="BRYB01004152">
    <property type="protein sequence ID" value="GMI26464.1"/>
    <property type="molecule type" value="Genomic_DNA"/>
</dbReference>
<comment type="caution">
    <text evidence="2">The sequence shown here is derived from an EMBL/GenBank/DDBJ whole genome shotgun (WGS) entry which is preliminary data.</text>
</comment>
<keyword evidence="1" id="KW-1133">Transmembrane helix</keyword>
<dbReference type="Proteomes" id="UP001165060">
    <property type="component" value="Unassembled WGS sequence"/>
</dbReference>
<feature type="transmembrane region" description="Helical" evidence="1">
    <location>
        <begin position="1220"/>
        <end position="1245"/>
    </location>
</feature>
<organism evidence="2 3">
    <name type="scientific">Tetraparma gracilis</name>
    <dbReference type="NCBI Taxonomy" id="2962635"/>
    <lineage>
        <taxon>Eukaryota</taxon>
        <taxon>Sar</taxon>
        <taxon>Stramenopiles</taxon>
        <taxon>Ochrophyta</taxon>
        <taxon>Bolidophyceae</taxon>
        <taxon>Parmales</taxon>
        <taxon>Triparmaceae</taxon>
        <taxon>Tetraparma</taxon>
    </lineage>
</organism>
<keyword evidence="1" id="KW-0812">Transmembrane</keyword>
<dbReference type="Gene3D" id="3.40.50.410">
    <property type="entry name" value="von Willebrand factor, type A domain"/>
    <property type="match status" value="1"/>
</dbReference>
<dbReference type="SUPFAM" id="SSF53300">
    <property type="entry name" value="vWA-like"/>
    <property type="match status" value="1"/>
</dbReference>